<organism evidence="3 4">
    <name type="scientific">Labrys monachus</name>
    <dbReference type="NCBI Taxonomy" id="217067"/>
    <lineage>
        <taxon>Bacteria</taxon>
        <taxon>Pseudomonadati</taxon>
        <taxon>Pseudomonadota</taxon>
        <taxon>Alphaproteobacteria</taxon>
        <taxon>Hyphomicrobiales</taxon>
        <taxon>Xanthobacteraceae</taxon>
        <taxon>Labrys</taxon>
    </lineage>
</organism>
<dbReference type="HAMAP" id="MF_00048">
    <property type="entry name" value="UPF0102"/>
    <property type="match status" value="1"/>
</dbReference>
<keyword evidence="3" id="KW-0540">Nuclease</keyword>
<dbReference type="InterPro" id="IPR003509">
    <property type="entry name" value="UPF0102_YraN-like"/>
</dbReference>
<dbReference type="InterPro" id="IPR011856">
    <property type="entry name" value="tRNA_endonuc-like_dom_sf"/>
</dbReference>
<dbReference type="SUPFAM" id="SSF52980">
    <property type="entry name" value="Restriction endonuclease-like"/>
    <property type="match status" value="1"/>
</dbReference>
<dbReference type="PANTHER" id="PTHR34039:SF1">
    <property type="entry name" value="UPF0102 PROTEIN YRAN"/>
    <property type="match status" value="1"/>
</dbReference>
<proteinExistence type="inferred from homology"/>
<accession>A0ABU0FDS3</accession>
<keyword evidence="4" id="KW-1185">Reference proteome</keyword>
<keyword evidence="3" id="KW-0378">Hydrolase</keyword>
<dbReference type="NCBIfam" id="NF009151">
    <property type="entry name" value="PRK12497.1-5"/>
    <property type="match status" value="1"/>
</dbReference>
<dbReference type="EMBL" id="JAUSVK010000001">
    <property type="protein sequence ID" value="MDQ0392477.1"/>
    <property type="molecule type" value="Genomic_DNA"/>
</dbReference>
<dbReference type="GO" id="GO:0004519">
    <property type="term" value="F:endonuclease activity"/>
    <property type="evidence" value="ECO:0007669"/>
    <property type="project" value="UniProtKB-KW"/>
</dbReference>
<dbReference type="Pfam" id="PF02021">
    <property type="entry name" value="UPF0102"/>
    <property type="match status" value="1"/>
</dbReference>
<reference evidence="3 4" key="1">
    <citation type="submission" date="2023-07" db="EMBL/GenBank/DDBJ databases">
        <title>Genomic Encyclopedia of Type Strains, Phase IV (KMG-IV): sequencing the most valuable type-strain genomes for metagenomic binning, comparative biology and taxonomic classification.</title>
        <authorList>
            <person name="Goeker M."/>
        </authorList>
    </citation>
    <scope>NUCLEOTIDE SEQUENCE [LARGE SCALE GENOMIC DNA]</scope>
    <source>
        <strain evidence="3 4">DSM 5896</strain>
    </source>
</reference>
<evidence type="ECO:0000256" key="2">
    <source>
        <dbReference type="HAMAP-Rule" id="MF_00048"/>
    </source>
</evidence>
<dbReference type="Proteomes" id="UP001237448">
    <property type="component" value="Unassembled WGS sequence"/>
</dbReference>
<dbReference type="PANTHER" id="PTHR34039">
    <property type="entry name" value="UPF0102 PROTEIN YRAN"/>
    <property type="match status" value="1"/>
</dbReference>
<evidence type="ECO:0000313" key="3">
    <source>
        <dbReference type="EMBL" id="MDQ0392477.1"/>
    </source>
</evidence>
<dbReference type="InterPro" id="IPR011335">
    <property type="entry name" value="Restrct_endonuc-II-like"/>
</dbReference>
<name>A0ABU0FDS3_9HYPH</name>
<protein>
    <recommendedName>
        <fullName evidence="2">UPF0102 protein J3R73_002269</fullName>
    </recommendedName>
</protein>
<dbReference type="Gene3D" id="3.40.1350.10">
    <property type="match status" value="1"/>
</dbReference>
<evidence type="ECO:0000256" key="1">
    <source>
        <dbReference type="ARBA" id="ARBA00006738"/>
    </source>
</evidence>
<sequence length="124" mass="13966">MSGRDARRTAFRFGLGAEARAAWLLRLKGYRILARRFKTQAGEIDLVASRGDTLVFIEVKGRLDAASAYEAITPAQRRRIAAAARIWLARHPGHMAMTQRFDAVFVSPRRWPVHNANAFEMDLG</sequence>
<comment type="similarity">
    <text evidence="1 2">Belongs to the UPF0102 family.</text>
</comment>
<gene>
    <name evidence="3" type="ORF">J3R73_002269</name>
</gene>
<dbReference type="RefSeq" id="WP_307426411.1">
    <property type="nucleotide sequence ID" value="NZ_JAUSVK010000001.1"/>
</dbReference>
<evidence type="ECO:0000313" key="4">
    <source>
        <dbReference type="Proteomes" id="UP001237448"/>
    </source>
</evidence>
<keyword evidence="3" id="KW-0255">Endonuclease</keyword>
<comment type="caution">
    <text evidence="3">The sequence shown here is derived from an EMBL/GenBank/DDBJ whole genome shotgun (WGS) entry which is preliminary data.</text>
</comment>